<feature type="compositionally biased region" description="Low complexity" evidence="1">
    <location>
        <begin position="53"/>
        <end position="76"/>
    </location>
</feature>
<protein>
    <submittedName>
        <fullName evidence="2">Uncharacterized protein</fullName>
    </submittedName>
</protein>
<dbReference type="AlphaFoldDB" id="A0A8J8P1X8"/>
<gene>
    <name evidence="2" type="ORF">FGO68_gene7103</name>
</gene>
<evidence type="ECO:0000256" key="1">
    <source>
        <dbReference type="SAM" id="MobiDB-lite"/>
    </source>
</evidence>
<reference evidence="2" key="1">
    <citation type="submission" date="2019-06" db="EMBL/GenBank/DDBJ databases">
        <authorList>
            <person name="Zheng W."/>
        </authorList>
    </citation>
    <scope>NUCLEOTIDE SEQUENCE</scope>
    <source>
        <strain evidence="2">QDHG01</strain>
    </source>
</reference>
<proteinExistence type="predicted"/>
<feature type="region of interest" description="Disordered" evidence="1">
    <location>
        <begin position="37"/>
        <end position="103"/>
    </location>
</feature>
<organism evidence="2 3">
    <name type="scientific">Halteria grandinella</name>
    <dbReference type="NCBI Taxonomy" id="5974"/>
    <lineage>
        <taxon>Eukaryota</taxon>
        <taxon>Sar</taxon>
        <taxon>Alveolata</taxon>
        <taxon>Ciliophora</taxon>
        <taxon>Intramacronucleata</taxon>
        <taxon>Spirotrichea</taxon>
        <taxon>Stichotrichia</taxon>
        <taxon>Sporadotrichida</taxon>
        <taxon>Halteriidae</taxon>
        <taxon>Halteria</taxon>
    </lineage>
</organism>
<dbReference type="Proteomes" id="UP000785679">
    <property type="component" value="Unassembled WGS sequence"/>
</dbReference>
<dbReference type="EMBL" id="RRYP01001435">
    <property type="protein sequence ID" value="TNV85951.1"/>
    <property type="molecule type" value="Genomic_DNA"/>
</dbReference>
<keyword evidence="3" id="KW-1185">Reference proteome</keyword>
<accession>A0A8J8P1X8</accession>
<sequence length="103" mass="11288">MQDPEGVQLEGANARQLCGQFIFPFIIILIVLLQCQPLNPPPPSQPNPPPLPTQSSQTVPSRVSSNRNPSSPRTRNPSPPSLGLPRRKHSSISNSTMRKQSRS</sequence>
<evidence type="ECO:0000313" key="3">
    <source>
        <dbReference type="Proteomes" id="UP000785679"/>
    </source>
</evidence>
<feature type="compositionally biased region" description="Polar residues" evidence="1">
    <location>
        <begin position="91"/>
        <end position="103"/>
    </location>
</feature>
<name>A0A8J8P1X8_HALGN</name>
<comment type="caution">
    <text evidence="2">The sequence shown here is derived from an EMBL/GenBank/DDBJ whole genome shotgun (WGS) entry which is preliminary data.</text>
</comment>
<feature type="compositionally biased region" description="Pro residues" evidence="1">
    <location>
        <begin position="38"/>
        <end position="52"/>
    </location>
</feature>
<evidence type="ECO:0000313" key="2">
    <source>
        <dbReference type="EMBL" id="TNV85951.1"/>
    </source>
</evidence>